<dbReference type="EMBL" id="JABRWJ010000002">
    <property type="protein sequence ID" value="NRF66458.1"/>
    <property type="molecule type" value="Genomic_DNA"/>
</dbReference>
<dbReference type="Pfam" id="PF08241">
    <property type="entry name" value="Methyltransf_11"/>
    <property type="match status" value="1"/>
</dbReference>
<dbReference type="InterPro" id="IPR019734">
    <property type="entry name" value="TPR_rpt"/>
</dbReference>
<comment type="caution">
    <text evidence="6">The sequence shown here is derived from an EMBL/GenBank/DDBJ whole genome shotgun (WGS) entry which is preliminary data.</text>
</comment>
<keyword evidence="7" id="KW-1185">Reference proteome</keyword>
<dbReference type="Gene3D" id="3.40.50.150">
    <property type="entry name" value="Vaccinia Virus protein VP39"/>
    <property type="match status" value="1"/>
</dbReference>
<dbReference type="Proteomes" id="UP000737171">
    <property type="component" value="Unassembled WGS sequence"/>
</dbReference>
<dbReference type="Pfam" id="PF13432">
    <property type="entry name" value="TPR_16"/>
    <property type="match status" value="2"/>
</dbReference>
<dbReference type="InterPro" id="IPR051939">
    <property type="entry name" value="Glycosyltr_41/O-GlcNAc_trsf"/>
</dbReference>
<evidence type="ECO:0000259" key="5">
    <source>
        <dbReference type="Pfam" id="PF08241"/>
    </source>
</evidence>
<dbReference type="Gene3D" id="1.25.40.10">
    <property type="entry name" value="Tetratricopeptide repeat domain"/>
    <property type="match status" value="2"/>
</dbReference>
<evidence type="ECO:0000313" key="6">
    <source>
        <dbReference type="EMBL" id="NRF66458.1"/>
    </source>
</evidence>
<evidence type="ECO:0000256" key="2">
    <source>
        <dbReference type="ARBA" id="ARBA00022676"/>
    </source>
</evidence>
<dbReference type="Pfam" id="PF13424">
    <property type="entry name" value="TPR_12"/>
    <property type="match status" value="1"/>
</dbReference>
<comment type="pathway">
    <text evidence="1">Protein modification; protein glycosylation.</text>
</comment>
<dbReference type="PROSITE" id="PS50005">
    <property type="entry name" value="TPR"/>
    <property type="match status" value="1"/>
</dbReference>
<dbReference type="SMART" id="SM00028">
    <property type="entry name" value="TPR"/>
    <property type="match status" value="4"/>
</dbReference>
<dbReference type="CDD" id="cd02440">
    <property type="entry name" value="AdoMet_MTases"/>
    <property type="match status" value="1"/>
</dbReference>
<feature type="domain" description="Methyltransferase type 11" evidence="5">
    <location>
        <begin position="285"/>
        <end position="376"/>
    </location>
</feature>
<dbReference type="SUPFAM" id="SSF53335">
    <property type="entry name" value="S-adenosyl-L-methionine-dependent methyltransferases"/>
    <property type="match status" value="1"/>
</dbReference>
<reference evidence="6 7" key="1">
    <citation type="submission" date="2020-05" db="EMBL/GenBank/DDBJ databases">
        <title>Aquincola sp. isolate from soil.</title>
        <authorList>
            <person name="Han J."/>
            <person name="Kim D.-U."/>
        </authorList>
    </citation>
    <scope>NUCLEOTIDE SEQUENCE [LARGE SCALE GENOMIC DNA]</scope>
    <source>
        <strain evidence="6 7">S2</strain>
    </source>
</reference>
<keyword evidence="3" id="KW-0808">Transferase</keyword>
<name>A0ABX2EC05_9BURK</name>
<accession>A0ABX2EC05</accession>
<evidence type="ECO:0000256" key="4">
    <source>
        <dbReference type="PROSITE-ProRule" id="PRU00339"/>
    </source>
</evidence>
<keyword evidence="4" id="KW-0802">TPR repeat</keyword>
<sequence>MTSADRPADLDQALGAAIELLRSEQLPEAEGALDALLACWPDQPDALHFLGVLRHTQGRSDEAVALVRQSLAQVPGNVGAWNNLGNILLLAQRFDEAADAYEHSVEAAHGTPAASQALDNLAVLYRKQGRALDAERVSRQAIALNPDDGDAWYRLSQALLDQGQVREGLLANSRAIALWPRHQQARSDVLRALVLLGERQRAVGLYREWLAEEPDNPIVQHLLAASSGETTPERASDAYVEQVFDSFAASFDAKLESLHYRAPALVAQALQRAVGAPAAELHIADLGCGTGLCGPLLRPFARQLAGCDLSVGMLRQAQARHAYDQLHKAELGYYLRTQPDHFDVLVSADTLIYFGDLHAVMRDAAVALHAGGWFIFTVEALPDAAGAPVQLLPNGRYAHHRNHVESALAAAGLTLEAIEAETLRTEGGKGVAGWLVSARKQHG</sequence>
<dbReference type="PANTHER" id="PTHR44835:SF1">
    <property type="entry name" value="PROTEIN O-GLCNAC TRANSFERASE"/>
    <property type="match status" value="1"/>
</dbReference>
<dbReference type="PANTHER" id="PTHR44835">
    <property type="entry name" value="UDP-N-ACETYLGLUCOSAMINE--PEPTIDE N-ACETYLGLUCOSAMINYLTRANSFERASE SPINDLY-RELATED"/>
    <property type="match status" value="1"/>
</dbReference>
<dbReference type="InterPro" id="IPR013216">
    <property type="entry name" value="Methyltransf_11"/>
</dbReference>
<dbReference type="InterPro" id="IPR029063">
    <property type="entry name" value="SAM-dependent_MTases_sf"/>
</dbReference>
<organism evidence="6 7">
    <name type="scientific">Pseudaquabacterium terrae</name>
    <dbReference type="NCBI Taxonomy" id="2732868"/>
    <lineage>
        <taxon>Bacteria</taxon>
        <taxon>Pseudomonadati</taxon>
        <taxon>Pseudomonadota</taxon>
        <taxon>Betaproteobacteria</taxon>
        <taxon>Burkholderiales</taxon>
        <taxon>Sphaerotilaceae</taxon>
        <taxon>Pseudaquabacterium</taxon>
    </lineage>
</organism>
<dbReference type="SUPFAM" id="SSF48452">
    <property type="entry name" value="TPR-like"/>
    <property type="match status" value="1"/>
</dbReference>
<gene>
    <name evidence="6" type="ORF">HLB44_05635</name>
</gene>
<evidence type="ECO:0000313" key="7">
    <source>
        <dbReference type="Proteomes" id="UP000737171"/>
    </source>
</evidence>
<dbReference type="InterPro" id="IPR011990">
    <property type="entry name" value="TPR-like_helical_dom_sf"/>
</dbReference>
<keyword evidence="2" id="KW-0328">Glycosyltransferase</keyword>
<feature type="repeat" description="TPR" evidence="4">
    <location>
        <begin position="115"/>
        <end position="148"/>
    </location>
</feature>
<proteinExistence type="predicted"/>
<dbReference type="RefSeq" id="WP_173121554.1">
    <property type="nucleotide sequence ID" value="NZ_JABRWJ010000002.1"/>
</dbReference>
<evidence type="ECO:0000256" key="1">
    <source>
        <dbReference type="ARBA" id="ARBA00004922"/>
    </source>
</evidence>
<evidence type="ECO:0000256" key="3">
    <source>
        <dbReference type="ARBA" id="ARBA00022679"/>
    </source>
</evidence>
<protein>
    <submittedName>
        <fullName evidence="6">Tetratricopeptide repeat protein</fullName>
    </submittedName>
</protein>